<sequence>MRVLHLSTSDLEGGAARGAYWLHRALLRAGVDSQMLVSNKLSNDPTVLGSPRVKGIDKVSEGIRLSFEYFPLRKYRNKATSQFATSAFPSNIAPQVKAIAPDLINVHWIGNGFVRPEELPKFNKPIVLTLRDMSHFTGGCYYAGSCNRYEAQCGACPQLGSTQNNDLSRRGWWRKHRAFESADITVVGISHWIADCAQRSSLLGTYQPKVIANAIDANSYYPIRKSVAREALGLTQDKKLILFGALSATADKRKGWHHLVQALPLFANRYPHLQAEAVVFGAAQPRQAIDLGLETKFLGRLYDTTTLALAYSAADVMVVPSTEEAFGKTAIEAMACGTPVVAFKATGLTESVDHQHNGYCAQPFDAEDLATGIAWVLADPQRWQMLSQKARQTVEEKFTVERQAERYINLYTEVLAKSQ</sequence>
<reference evidence="2 3" key="1">
    <citation type="submission" date="2024-10" db="EMBL/GenBank/DDBJ databases">
        <authorList>
            <person name="Ratan Roy A."/>
            <person name="Morales Sandoval P.H."/>
            <person name="De Los Santos Villalobos S."/>
            <person name="Chakraborty S."/>
            <person name="Mukherjee J."/>
        </authorList>
    </citation>
    <scope>NUCLEOTIDE SEQUENCE [LARGE SCALE GENOMIC DNA]</scope>
    <source>
        <strain evidence="2 3">S1</strain>
    </source>
</reference>
<evidence type="ECO:0000313" key="2">
    <source>
        <dbReference type="EMBL" id="MFE4106540.1"/>
    </source>
</evidence>
<name>A0ABW6IFZ4_9CYAN</name>
<gene>
    <name evidence="2" type="ORF">ACFVKH_09645</name>
</gene>
<proteinExistence type="predicted"/>
<dbReference type="EMBL" id="JBHZOL010000066">
    <property type="protein sequence ID" value="MFE4106540.1"/>
    <property type="molecule type" value="Genomic_DNA"/>
</dbReference>
<comment type="caution">
    <text evidence="2">The sequence shown here is derived from an EMBL/GenBank/DDBJ whole genome shotgun (WGS) entry which is preliminary data.</text>
</comment>
<evidence type="ECO:0000259" key="1">
    <source>
        <dbReference type="Pfam" id="PF00534"/>
    </source>
</evidence>
<organism evidence="2 3">
    <name type="scientific">Almyronema epifaneia S1</name>
    <dbReference type="NCBI Taxonomy" id="2991925"/>
    <lineage>
        <taxon>Bacteria</taxon>
        <taxon>Bacillati</taxon>
        <taxon>Cyanobacteriota</taxon>
        <taxon>Cyanophyceae</taxon>
        <taxon>Nodosilineales</taxon>
        <taxon>Nodosilineaceae</taxon>
        <taxon>Almyronema</taxon>
        <taxon>Almyronema epifaneia</taxon>
    </lineage>
</organism>
<dbReference type="Gene3D" id="3.40.50.2000">
    <property type="entry name" value="Glycogen Phosphorylase B"/>
    <property type="match status" value="2"/>
</dbReference>
<dbReference type="PANTHER" id="PTHR12526:SF635">
    <property type="entry name" value="GLYCOSYL TRANSFERASE GROUP 1"/>
    <property type="match status" value="1"/>
</dbReference>
<dbReference type="InterPro" id="IPR001296">
    <property type="entry name" value="Glyco_trans_1"/>
</dbReference>
<dbReference type="RefSeq" id="WP_377964390.1">
    <property type="nucleotide sequence ID" value="NZ_JBHZOL010000066.1"/>
</dbReference>
<dbReference type="PANTHER" id="PTHR12526">
    <property type="entry name" value="GLYCOSYLTRANSFERASE"/>
    <property type="match status" value="1"/>
</dbReference>
<keyword evidence="3" id="KW-1185">Reference proteome</keyword>
<dbReference type="Proteomes" id="UP001600165">
    <property type="component" value="Unassembled WGS sequence"/>
</dbReference>
<dbReference type="SUPFAM" id="SSF53756">
    <property type="entry name" value="UDP-Glycosyltransferase/glycogen phosphorylase"/>
    <property type="match status" value="1"/>
</dbReference>
<accession>A0ABW6IFZ4</accession>
<protein>
    <submittedName>
        <fullName evidence="2">Glycosyltransferase family 4 protein</fullName>
    </submittedName>
</protein>
<feature type="domain" description="Glycosyl transferase family 1" evidence="1">
    <location>
        <begin position="229"/>
        <end position="392"/>
    </location>
</feature>
<evidence type="ECO:0000313" key="3">
    <source>
        <dbReference type="Proteomes" id="UP001600165"/>
    </source>
</evidence>
<dbReference type="CDD" id="cd03825">
    <property type="entry name" value="GT4_WcaC-like"/>
    <property type="match status" value="1"/>
</dbReference>
<dbReference type="Pfam" id="PF00534">
    <property type="entry name" value="Glycos_transf_1"/>
    <property type="match status" value="1"/>
</dbReference>